<reference evidence="2 3" key="1">
    <citation type="submission" date="2018-01" db="EMBL/GenBank/DDBJ databases">
        <title>Twenty Corynebacterium bovis Genomes.</title>
        <authorList>
            <person name="Gulvik C.A."/>
        </authorList>
    </citation>
    <scope>NUCLEOTIDE SEQUENCE [LARGE SCALE GENOMIC DNA]</scope>
    <source>
        <strain evidence="2 3">F6900</strain>
    </source>
</reference>
<gene>
    <name evidence="2" type="ORF">CXF48_06850</name>
</gene>
<protein>
    <submittedName>
        <fullName evidence="2">Uncharacterized protein</fullName>
    </submittedName>
</protein>
<proteinExistence type="predicted"/>
<sequence>MAEPVRAGADLQRDRGGEVGWGGGVGRVGEVGWVGGVGEVEWVGGVGEVEWVGGVGGGGGRARAVRDAGRRDEAARGARDVVGLQLAAADTGRAELVAGLRAGEVEVPARGRALRPDLRGPRGAGPRA</sequence>
<dbReference type="EMBL" id="PQNK01000010">
    <property type="protein sequence ID" value="RRO86335.1"/>
    <property type="molecule type" value="Genomic_DNA"/>
</dbReference>
<dbReference type="Proteomes" id="UP000276526">
    <property type="component" value="Unassembled WGS sequence"/>
</dbReference>
<accession>A0A3R8PHA4</accession>
<name>A0A3R8PHA4_9CORY</name>
<evidence type="ECO:0000256" key="1">
    <source>
        <dbReference type="SAM" id="MobiDB-lite"/>
    </source>
</evidence>
<organism evidence="2 3">
    <name type="scientific">Corynebacterium bovis</name>
    <dbReference type="NCBI Taxonomy" id="36808"/>
    <lineage>
        <taxon>Bacteria</taxon>
        <taxon>Bacillati</taxon>
        <taxon>Actinomycetota</taxon>
        <taxon>Actinomycetes</taxon>
        <taxon>Mycobacteriales</taxon>
        <taxon>Corynebacteriaceae</taxon>
        <taxon>Corynebacterium</taxon>
    </lineage>
</organism>
<comment type="caution">
    <text evidence="2">The sequence shown here is derived from an EMBL/GenBank/DDBJ whole genome shotgun (WGS) entry which is preliminary data.</text>
</comment>
<evidence type="ECO:0000313" key="2">
    <source>
        <dbReference type="EMBL" id="RRO86335.1"/>
    </source>
</evidence>
<feature type="region of interest" description="Disordered" evidence="1">
    <location>
        <begin position="1"/>
        <end position="23"/>
    </location>
</feature>
<evidence type="ECO:0000313" key="3">
    <source>
        <dbReference type="Proteomes" id="UP000276526"/>
    </source>
</evidence>
<dbReference type="AlphaFoldDB" id="A0A3R8PHA4"/>